<dbReference type="PANTHER" id="PTHR45625">
    <property type="entry name" value="PEPTIDYL-PROLYL CIS-TRANS ISOMERASE-RELATED"/>
    <property type="match status" value="1"/>
</dbReference>
<evidence type="ECO:0000313" key="6">
    <source>
        <dbReference type="Proteomes" id="UP000324233"/>
    </source>
</evidence>
<dbReference type="EC" id="5.2.1.8" evidence="1"/>
<keyword evidence="2" id="KW-0697">Rotamase</keyword>
<dbReference type="OrthoDB" id="270889at2"/>
<feature type="domain" description="PPIase cyclophilin-type" evidence="4">
    <location>
        <begin position="113"/>
        <end position="268"/>
    </location>
</feature>
<keyword evidence="3 5" id="KW-0413">Isomerase</keyword>
<keyword evidence="6" id="KW-1185">Reference proteome</keyword>
<accession>A0A5B9WBA3</accession>
<sequence>MWERIRKTVQLGKRQGLRASTSPAAAGRRRPLVEILEGRQLLTASLGALSNLSVPAQQGYQLPLDGSGNTDGTQTYTVTSDNPLVKVSVAQGPYWTLNVSHQAASSSDISFSGALVFQLFADLTPNTVTQISNFTNTGFYNGKNFARIMNNFPGTTDYIAQGGSVNPDGSGTSPFANFADELVQSIAFTGTGQLAMANSGVGTNTNNTQFFVTTGTPTFLDYNHTIFGQLVAGSNILGQMTQVQKSYNTVYNETSLPTNPVLINSATLSSSNVNGVVHIDTTSATAGQSANISVTATDPTDGSTRTETFRVTVGAYQGPTSPVINFIPLVSNVATSTNGNSPVLVTLAGKSGYPNTSTPATLAYAIATQPAHGTLSNLNASAGTVVYTPNPGYTGPDTFQYNVSSTGPKSSPVRQTSVNATVTVNVGQAIVNTGAVRQVADVLIIQAQPRATGGGNTIRILQQPDPTSTTGGEKIVVLVNGQVDQLQPSTDSLVQIMASGTKANTSITVDPNVTVPVTLNGGHGRKNRVQAGGSGAILHGWYGRTTLIAGDGINEMVGRKGHVRFKATSATVLAYASNANPNLSNFLPTPSGGTYYRFIRGRLVAVKSN</sequence>
<gene>
    <name evidence="5" type="primary">ppiB</name>
    <name evidence="5" type="ORF">OJF2_64680</name>
</gene>
<evidence type="ECO:0000256" key="3">
    <source>
        <dbReference type="ARBA" id="ARBA00023235"/>
    </source>
</evidence>
<organism evidence="5 6">
    <name type="scientific">Aquisphaera giovannonii</name>
    <dbReference type="NCBI Taxonomy" id="406548"/>
    <lineage>
        <taxon>Bacteria</taxon>
        <taxon>Pseudomonadati</taxon>
        <taxon>Planctomycetota</taxon>
        <taxon>Planctomycetia</taxon>
        <taxon>Isosphaerales</taxon>
        <taxon>Isosphaeraceae</taxon>
        <taxon>Aquisphaera</taxon>
    </lineage>
</organism>
<dbReference type="InterPro" id="IPR029000">
    <property type="entry name" value="Cyclophilin-like_dom_sf"/>
</dbReference>
<dbReference type="PRINTS" id="PR00153">
    <property type="entry name" value="CSAPPISMRASE"/>
</dbReference>
<dbReference type="Pfam" id="PF00160">
    <property type="entry name" value="Pro_isomerase"/>
    <property type="match status" value="1"/>
</dbReference>
<dbReference type="Pfam" id="PF17963">
    <property type="entry name" value="Big_9"/>
    <property type="match status" value="1"/>
</dbReference>
<dbReference type="KEGG" id="agv:OJF2_64680"/>
<dbReference type="Gene3D" id="2.40.100.10">
    <property type="entry name" value="Cyclophilin-like"/>
    <property type="match status" value="1"/>
</dbReference>
<dbReference type="EMBL" id="CP042997">
    <property type="protein sequence ID" value="QEH37876.1"/>
    <property type="molecule type" value="Genomic_DNA"/>
</dbReference>
<dbReference type="SUPFAM" id="SSF50891">
    <property type="entry name" value="Cyclophilin-like"/>
    <property type="match status" value="1"/>
</dbReference>
<dbReference type="PANTHER" id="PTHR45625:SF4">
    <property type="entry name" value="PEPTIDYLPROLYL ISOMERASE DOMAIN AND WD REPEAT-CONTAINING PROTEIN 1"/>
    <property type="match status" value="1"/>
</dbReference>
<dbReference type="AlphaFoldDB" id="A0A5B9WBA3"/>
<proteinExistence type="predicted"/>
<evidence type="ECO:0000256" key="1">
    <source>
        <dbReference type="ARBA" id="ARBA00013194"/>
    </source>
</evidence>
<dbReference type="PROSITE" id="PS50072">
    <property type="entry name" value="CSA_PPIASE_2"/>
    <property type="match status" value="1"/>
</dbReference>
<dbReference type="Proteomes" id="UP000324233">
    <property type="component" value="Chromosome"/>
</dbReference>
<name>A0A5B9WBA3_9BACT</name>
<evidence type="ECO:0000259" key="4">
    <source>
        <dbReference type="PROSITE" id="PS50072"/>
    </source>
</evidence>
<evidence type="ECO:0000256" key="2">
    <source>
        <dbReference type="ARBA" id="ARBA00023110"/>
    </source>
</evidence>
<dbReference type="InterPro" id="IPR044666">
    <property type="entry name" value="Cyclophilin_A-like"/>
</dbReference>
<evidence type="ECO:0000313" key="5">
    <source>
        <dbReference type="EMBL" id="QEH37876.1"/>
    </source>
</evidence>
<dbReference type="RefSeq" id="WP_148597381.1">
    <property type="nucleotide sequence ID" value="NZ_CP042997.1"/>
</dbReference>
<dbReference type="InterPro" id="IPR002130">
    <property type="entry name" value="Cyclophilin-type_PPIase_dom"/>
</dbReference>
<dbReference type="Gene3D" id="2.60.40.3440">
    <property type="match status" value="1"/>
</dbReference>
<protein>
    <recommendedName>
        <fullName evidence="1">peptidylprolyl isomerase</fullName>
        <ecNumber evidence="1">5.2.1.8</ecNumber>
    </recommendedName>
</protein>
<reference evidence="5 6" key="1">
    <citation type="submission" date="2019-08" db="EMBL/GenBank/DDBJ databases">
        <title>Deep-cultivation of Planctomycetes and their phenomic and genomic characterization uncovers novel biology.</title>
        <authorList>
            <person name="Wiegand S."/>
            <person name="Jogler M."/>
            <person name="Boedeker C."/>
            <person name="Pinto D."/>
            <person name="Vollmers J."/>
            <person name="Rivas-Marin E."/>
            <person name="Kohn T."/>
            <person name="Peeters S.H."/>
            <person name="Heuer A."/>
            <person name="Rast P."/>
            <person name="Oberbeckmann S."/>
            <person name="Bunk B."/>
            <person name="Jeske O."/>
            <person name="Meyerdierks A."/>
            <person name="Storesund J.E."/>
            <person name="Kallscheuer N."/>
            <person name="Luecker S."/>
            <person name="Lage O.M."/>
            <person name="Pohl T."/>
            <person name="Merkel B.J."/>
            <person name="Hornburger P."/>
            <person name="Mueller R.-W."/>
            <person name="Bruemmer F."/>
            <person name="Labrenz M."/>
            <person name="Spormann A.M."/>
            <person name="Op den Camp H."/>
            <person name="Overmann J."/>
            <person name="Amann R."/>
            <person name="Jetten M.S.M."/>
            <person name="Mascher T."/>
            <person name="Medema M.H."/>
            <person name="Devos D.P."/>
            <person name="Kaster A.-K."/>
            <person name="Ovreas L."/>
            <person name="Rohde M."/>
            <person name="Galperin M.Y."/>
            <person name="Jogler C."/>
        </authorList>
    </citation>
    <scope>NUCLEOTIDE SEQUENCE [LARGE SCALE GENOMIC DNA]</scope>
    <source>
        <strain evidence="5 6">OJF2</strain>
    </source>
</reference>
<dbReference type="GO" id="GO:0003755">
    <property type="term" value="F:peptidyl-prolyl cis-trans isomerase activity"/>
    <property type="evidence" value="ECO:0007669"/>
    <property type="project" value="UniProtKB-KW"/>
</dbReference>